<dbReference type="PRINTS" id="PR00781">
    <property type="entry name" value="LIPOSIGPTASE"/>
</dbReference>
<keyword evidence="5 10" id="KW-0812">Transmembrane</keyword>
<evidence type="ECO:0000256" key="6">
    <source>
        <dbReference type="ARBA" id="ARBA00022750"/>
    </source>
</evidence>
<evidence type="ECO:0000256" key="9">
    <source>
        <dbReference type="ARBA" id="ARBA00023136"/>
    </source>
</evidence>
<dbReference type="Pfam" id="PF01252">
    <property type="entry name" value="Peptidase_A8"/>
    <property type="match status" value="1"/>
</dbReference>
<dbReference type="PROSITE" id="PS00855">
    <property type="entry name" value="SPASE_II"/>
    <property type="match status" value="1"/>
</dbReference>
<dbReference type="EMBL" id="CP048020">
    <property type="protein sequence ID" value="QHX44049.1"/>
    <property type="molecule type" value="Genomic_DNA"/>
</dbReference>
<name>A0A6P1Y3S9_9SPIR</name>
<keyword evidence="6 10" id="KW-0064">Aspartyl protease</keyword>
<dbReference type="EC" id="3.4.23.36" evidence="10"/>
<comment type="similarity">
    <text evidence="1 10 12">Belongs to the peptidase A8 family.</text>
</comment>
<evidence type="ECO:0000313" key="13">
    <source>
        <dbReference type="EMBL" id="QHX44049.1"/>
    </source>
</evidence>
<comment type="caution">
    <text evidence="10">Lacks conserved residue(s) required for the propagation of feature annotation.</text>
</comment>
<dbReference type="Proteomes" id="UP000464374">
    <property type="component" value="Chromosome"/>
</dbReference>
<dbReference type="PANTHER" id="PTHR33695:SF1">
    <property type="entry name" value="LIPOPROTEIN SIGNAL PEPTIDASE"/>
    <property type="match status" value="1"/>
</dbReference>
<feature type="active site" evidence="10">
    <location>
        <position position="126"/>
    </location>
</feature>
<evidence type="ECO:0000256" key="7">
    <source>
        <dbReference type="ARBA" id="ARBA00022801"/>
    </source>
</evidence>
<feature type="active site" evidence="10">
    <location>
        <position position="148"/>
    </location>
</feature>
<evidence type="ECO:0000256" key="8">
    <source>
        <dbReference type="ARBA" id="ARBA00022989"/>
    </source>
</evidence>
<reference evidence="13 14" key="1">
    <citation type="submission" date="2020-01" db="EMBL/GenBank/DDBJ databases">
        <title>Complete genome sequence of a human oral phylogroup 1 Treponema sp. strain ATCC 700766, originally isolated from periodontitis dental plaque.</title>
        <authorList>
            <person name="Chan Y."/>
            <person name="Huo Y.-B."/>
            <person name="Yu X.-L."/>
            <person name="Zeng H."/>
            <person name="Leung W.-K."/>
            <person name="Watt R.M."/>
        </authorList>
    </citation>
    <scope>NUCLEOTIDE SEQUENCE [LARGE SCALE GENOMIC DNA]</scope>
    <source>
        <strain evidence="13 14">OMZ 804</strain>
    </source>
</reference>
<dbReference type="GO" id="GO:0006508">
    <property type="term" value="P:proteolysis"/>
    <property type="evidence" value="ECO:0007669"/>
    <property type="project" value="UniProtKB-KW"/>
</dbReference>
<evidence type="ECO:0000256" key="2">
    <source>
        <dbReference type="ARBA" id="ARBA00022475"/>
    </source>
</evidence>
<comment type="pathway">
    <text evidence="10">Protein modification; lipoprotein biosynthesis (signal peptide cleavage).</text>
</comment>
<dbReference type="GO" id="GO:0004190">
    <property type="term" value="F:aspartic-type endopeptidase activity"/>
    <property type="evidence" value="ECO:0007669"/>
    <property type="project" value="UniProtKB-UniRule"/>
</dbReference>
<dbReference type="AlphaFoldDB" id="A0A6P1Y3S9"/>
<feature type="transmembrane region" description="Helical" evidence="10">
    <location>
        <begin position="9"/>
        <end position="31"/>
    </location>
</feature>
<dbReference type="RefSeq" id="WP_162664347.1">
    <property type="nucleotide sequence ID" value="NZ_CP048020.1"/>
</dbReference>
<dbReference type="PANTHER" id="PTHR33695">
    <property type="entry name" value="LIPOPROTEIN SIGNAL PEPTIDASE"/>
    <property type="match status" value="1"/>
</dbReference>
<evidence type="ECO:0000256" key="12">
    <source>
        <dbReference type="RuleBase" id="RU004181"/>
    </source>
</evidence>
<gene>
    <name evidence="10" type="primary">lspA</name>
    <name evidence="13" type="ORF">GWP43_12025</name>
</gene>
<dbReference type="NCBIfam" id="TIGR00077">
    <property type="entry name" value="lspA"/>
    <property type="match status" value="1"/>
</dbReference>
<protein>
    <recommendedName>
        <fullName evidence="10">Lipoprotein signal peptidase</fullName>
        <ecNumber evidence="10">3.4.23.36</ecNumber>
    </recommendedName>
    <alternativeName>
        <fullName evidence="10">Prolipoprotein signal peptidase</fullName>
    </alternativeName>
    <alternativeName>
        <fullName evidence="10">Signal peptidase II</fullName>
        <shortName evidence="10">SPase II</shortName>
    </alternativeName>
</protein>
<comment type="subcellular location">
    <subcellularLocation>
        <location evidence="10">Cell membrane</location>
        <topology evidence="10">Multi-pass membrane protein</topology>
    </subcellularLocation>
</comment>
<comment type="catalytic activity">
    <reaction evidence="10 11">
        <text>Release of signal peptides from bacterial membrane prolipoproteins. Hydrolyzes -Xaa-Yaa-Zaa-|-(S,diacylglyceryl)Cys-, in which Xaa is hydrophobic (preferably Leu), and Yaa (Ala or Ser) and Zaa (Gly or Ala) have small, neutral side chains.</text>
        <dbReference type="EC" id="3.4.23.36"/>
    </reaction>
</comment>
<evidence type="ECO:0000256" key="3">
    <source>
        <dbReference type="ARBA" id="ARBA00022519"/>
    </source>
</evidence>
<dbReference type="HAMAP" id="MF_00161">
    <property type="entry name" value="LspA"/>
    <property type="match status" value="1"/>
</dbReference>
<organism evidence="13 14">
    <name type="scientific">Treponema vincentii</name>
    <dbReference type="NCBI Taxonomy" id="69710"/>
    <lineage>
        <taxon>Bacteria</taxon>
        <taxon>Pseudomonadati</taxon>
        <taxon>Spirochaetota</taxon>
        <taxon>Spirochaetia</taxon>
        <taxon>Spirochaetales</taxon>
        <taxon>Treponemataceae</taxon>
        <taxon>Treponema</taxon>
    </lineage>
</organism>
<keyword evidence="2 10" id="KW-1003">Cell membrane</keyword>
<feature type="transmembrane region" description="Helical" evidence="10">
    <location>
        <begin position="144"/>
        <end position="164"/>
    </location>
</feature>
<keyword evidence="4 10" id="KW-0645">Protease</keyword>
<keyword evidence="9 10" id="KW-0472">Membrane</keyword>
<keyword evidence="8 10" id="KW-1133">Transmembrane helix</keyword>
<evidence type="ECO:0000256" key="10">
    <source>
        <dbReference type="HAMAP-Rule" id="MF_00161"/>
    </source>
</evidence>
<proteinExistence type="inferred from homology"/>
<evidence type="ECO:0000313" key="14">
    <source>
        <dbReference type="Proteomes" id="UP000464374"/>
    </source>
</evidence>
<keyword evidence="3" id="KW-0997">Cell inner membrane</keyword>
<sequence length="181" mass="20137">MNIKNKRDYFLPLILTFAVIAFDQLTKWLIIKSIDPWSVGASFFGDLIRIVCVYNTGAAFSLGSRLSSITRLIVMACIPACFIAGICVVYFKSEFSRVQRWFLSGIIGGGISNLLDRFFRAEGVVDFIDVKFFGLFGLERWPTFNIADSAIVICGAGLFVALLIQEWKGKSKTPEAPKDGE</sequence>
<dbReference type="GO" id="GO:0005886">
    <property type="term" value="C:plasma membrane"/>
    <property type="evidence" value="ECO:0007669"/>
    <property type="project" value="UniProtKB-SubCell"/>
</dbReference>
<dbReference type="InterPro" id="IPR001872">
    <property type="entry name" value="Peptidase_A8"/>
</dbReference>
<comment type="function">
    <text evidence="10 11">This protein specifically catalyzes the removal of signal peptides from prolipoproteins.</text>
</comment>
<evidence type="ECO:0000256" key="4">
    <source>
        <dbReference type="ARBA" id="ARBA00022670"/>
    </source>
</evidence>
<evidence type="ECO:0000256" key="5">
    <source>
        <dbReference type="ARBA" id="ARBA00022692"/>
    </source>
</evidence>
<keyword evidence="7 10" id="KW-0378">Hydrolase</keyword>
<dbReference type="UniPathway" id="UPA00665"/>
<feature type="transmembrane region" description="Helical" evidence="10">
    <location>
        <begin position="72"/>
        <end position="91"/>
    </location>
</feature>
<evidence type="ECO:0000256" key="1">
    <source>
        <dbReference type="ARBA" id="ARBA00006139"/>
    </source>
</evidence>
<dbReference type="KEGG" id="trz:GWP43_12025"/>
<evidence type="ECO:0000256" key="11">
    <source>
        <dbReference type="RuleBase" id="RU000594"/>
    </source>
</evidence>
<accession>A0A6P1Y3S9</accession>